<dbReference type="InterPro" id="IPR050248">
    <property type="entry name" value="Polysacc_deacetylase_ArnD"/>
</dbReference>
<name>A0A383RGH0_PAEAL</name>
<evidence type="ECO:0000313" key="3">
    <source>
        <dbReference type="EMBL" id="SYX86128.1"/>
    </source>
</evidence>
<feature type="transmembrane region" description="Helical" evidence="1">
    <location>
        <begin position="6"/>
        <end position="32"/>
    </location>
</feature>
<dbReference type="Proteomes" id="UP000304148">
    <property type="component" value="Chromosome"/>
</dbReference>
<dbReference type="InterPro" id="IPR002509">
    <property type="entry name" value="NODB_dom"/>
</dbReference>
<evidence type="ECO:0000313" key="4">
    <source>
        <dbReference type="Proteomes" id="UP000304148"/>
    </source>
</evidence>
<dbReference type="GO" id="GO:0005975">
    <property type="term" value="P:carbohydrate metabolic process"/>
    <property type="evidence" value="ECO:0007669"/>
    <property type="project" value="InterPro"/>
</dbReference>
<dbReference type="CDD" id="cd10959">
    <property type="entry name" value="CE4_NodB_like_3"/>
    <property type="match status" value="1"/>
</dbReference>
<dbReference type="PANTHER" id="PTHR10587:SF137">
    <property type="entry name" value="4-DEOXY-4-FORMAMIDO-L-ARABINOSE-PHOSPHOUNDECAPRENOL DEFORMYLASE ARND-RELATED"/>
    <property type="match status" value="1"/>
</dbReference>
<proteinExistence type="predicted"/>
<dbReference type="RefSeq" id="WP_138188154.1">
    <property type="nucleotide sequence ID" value="NZ_LS992241.1"/>
</dbReference>
<evidence type="ECO:0000256" key="1">
    <source>
        <dbReference type="SAM" id="Phobius"/>
    </source>
</evidence>
<dbReference type="InterPro" id="IPR011330">
    <property type="entry name" value="Glyco_hydro/deAcase_b/a-brl"/>
</dbReference>
<gene>
    <name evidence="3" type="ORF">PBLR_14550</name>
</gene>
<dbReference type="PROSITE" id="PS51677">
    <property type="entry name" value="NODB"/>
    <property type="match status" value="1"/>
</dbReference>
<dbReference type="PANTHER" id="PTHR10587">
    <property type="entry name" value="GLYCOSYL TRANSFERASE-RELATED"/>
    <property type="match status" value="1"/>
</dbReference>
<dbReference type="GO" id="GO:0016810">
    <property type="term" value="F:hydrolase activity, acting on carbon-nitrogen (but not peptide) bonds"/>
    <property type="evidence" value="ECO:0007669"/>
    <property type="project" value="InterPro"/>
</dbReference>
<keyword evidence="1" id="KW-1133">Transmembrane helix</keyword>
<dbReference type="EMBL" id="LS992241">
    <property type="protein sequence ID" value="SYX86128.1"/>
    <property type="molecule type" value="Genomic_DNA"/>
</dbReference>
<protein>
    <submittedName>
        <fullName evidence="3">Polysaccharide deacetylase</fullName>
    </submittedName>
</protein>
<organism evidence="3 4">
    <name type="scientific">Paenibacillus alvei</name>
    <name type="common">Bacillus alvei</name>
    <dbReference type="NCBI Taxonomy" id="44250"/>
    <lineage>
        <taxon>Bacteria</taxon>
        <taxon>Bacillati</taxon>
        <taxon>Bacillota</taxon>
        <taxon>Bacilli</taxon>
        <taxon>Bacillales</taxon>
        <taxon>Paenibacillaceae</taxon>
        <taxon>Paenibacillus</taxon>
    </lineage>
</organism>
<reference evidence="4" key="1">
    <citation type="submission" date="2018-08" db="EMBL/GenBank/DDBJ databases">
        <authorList>
            <person name="Chevrot R."/>
        </authorList>
    </citation>
    <scope>NUCLEOTIDE SEQUENCE [LARGE SCALE GENOMIC DNA]</scope>
</reference>
<dbReference type="AlphaFoldDB" id="A0A383RGH0"/>
<dbReference type="Gene3D" id="3.20.20.370">
    <property type="entry name" value="Glycoside hydrolase/deacetylase"/>
    <property type="match status" value="1"/>
</dbReference>
<evidence type="ECO:0000259" key="2">
    <source>
        <dbReference type="PROSITE" id="PS51677"/>
    </source>
</evidence>
<keyword evidence="1" id="KW-0812">Transmembrane</keyword>
<sequence>MDNIIAGILIVLIAIYMGLPFLLTRICGWGVFRKARRKRAHRHVAFTFDDGPDPDYTPELLDLLRERGVKATFFVLGSKAEKYPELVKRMHEEGHQIGIHNYTHMPNWVMTPRNIRREHVERSADIIERITGERPTFYRPPWGILNLGDLFLLRKSYRLVLWSIIARDWKLDTGERNLRKLLSERIEPGSVIVLHDSGDTFGADREAPKQMITVLRDVLSETHRRGLKCVRTDELLKLEHAV</sequence>
<dbReference type="SUPFAM" id="SSF88713">
    <property type="entry name" value="Glycoside hydrolase/deacetylase"/>
    <property type="match status" value="1"/>
</dbReference>
<keyword evidence="1" id="KW-0472">Membrane</keyword>
<accession>A0A383RGH0</accession>
<dbReference type="Pfam" id="PF01522">
    <property type="entry name" value="Polysacc_deac_1"/>
    <property type="match status" value="1"/>
</dbReference>
<feature type="domain" description="NodB homology" evidence="2">
    <location>
        <begin position="42"/>
        <end position="223"/>
    </location>
</feature>